<proteinExistence type="inferred from homology"/>
<feature type="compositionally biased region" description="Basic and acidic residues" evidence="4">
    <location>
        <begin position="1"/>
        <end position="10"/>
    </location>
</feature>
<protein>
    <recommendedName>
        <fullName evidence="5">FLZ-type domain-containing protein</fullName>
    </recommendedName>
</protein>
<evidence type="ECO:0000259" key="5">
    <source>
        <dbReference type="PROSITE" id="PS51795"/>
    </source>
</evidence>
<dbReference type="GO" id="GO:0046872">
    <property type="term" value="F:metal ion binding"/>
    <property type="evidence" value="ECO:0007669"/>
    <property type="project" value="UniProtKB-KW"/>
</dbReference>
<evidence type="ECO:0000313" key="6">
    <source>
        <dbReference type="EMBL" id="KAG6539314.1"/>
    </source>
</evidence>
<accession>A0A8J5IQW6</accession>
<keyword evidence="2" id="KW-0479">Metal-binding</keyword>
<keyword evidence="7" id="KW-1185">Reference proteome</keyword>
<feature type="domain" description="FLZ-type" evidence="5">
    <location>
        <begin position="1"/>
        <end position="55"/>
    </location>
</feature>
<name>A0A8J5IQW6_ZINOF</name>
<dbReference type="AlphaFoldDB" id="A0A8J5IQW6"/>
<feature type="region of interest" description="Disordered" evidence="4">
    <location>
        <begin position="1"/>
        <end position="35"/>
    </location>
</feature>
<evidence type="ECO:0000256" key="3">
    <source>
        <dbReference type="PROSITE-ProRule" id="PRU01131"/>
    </source>
</evidence>
<dbReference type="InterPro" id="IPR007650">
    <property type="entry name" value="Zf-FLZ_dom"/>
</dbReference>
<evidence type="ECO:0000256" key="1">
    <source>
        <dbReference type="ARBA" id="ARBA00009374"/>
    </source>
</evidence>
<evidence type="ECO:0000256" key="2">
    <source>
        <dbReference type="ARBA" id="ARBA00022723"/>
    </source>
</evidence>
<feature type="region of interest" description="Disordered" evidence="4">
    <location>
        <begin position="76"/>
        <end position="97"/>
    </location>
</feature>
<sequence>MQAKIQKEDAAFNVSVPQSPSRTSSKRFSHLDRGDQGFCSEECRRQRIFMDEEGGWREEQYGSLVREVVVPVERSRQEKVEYGGQAEELGSTSCRVK</sequence>
<dbReference type="Pfam" id="PF04570">
    <property type="entry name" value="zf-FLZ"/>
    <property type="match status" value="1"/>
</dbReference>
<comment type="caution">
    <text evidence="6">The sequence shown here is derived from an EMBL/GenBank/DDBJ whole genome shotgun (WGS) entry which is preliminary data.</text>
</comment>
<comment type="similarity">
    <text evidence="1">Belongs to the FLZ family.</text>
</comment>
<reference evidence="6 7" key="1">
    <citation type="submission" date="2020-08" db="EMBL/GenBank/DDBJ databases">
        <title>Plant Genome Project.</title>
        <authorList>
            <person name="Zhang R.-G."/>
        </authorList>
    </citation>
    <scope>NUCLEOTIDE SEQUENCE [LARGE SCALE GENOMIC DNA]</scope>
    <source>
        <tissue evidence="6">Rhizome</tissue>
    </source>
</reference>
<dbReference type="EMBL" id="JACMSC010000001">
    <property type="protein sequence ID" value="KAG6539314.1"/>
    <property type="molecule type" value="Genomic_DNA"/>
</dbReference>
<feature type="zinc finger region" description="FLZ-type" evidence="3">
    <location>
        <begin position="1"/>
        <end position="55"/>
    </location>
</feature>
<dbReference type="Proteomes" id="UP000734854">
    <property type="component" value="Unassembled WGS sequence"/>
</dbReference>
<gene>
    <name evidence="6" type="ORF">ZIOFF_004479</name>
</gene>
<evidence type="ECO:0000313" key="7">
    <source>
        <dbReference type="Proteomes" id="UP000734854"/>
    </source>
</evidence>
<dbReference type="PROSITE" id="PS51795">
    <property type="entry name" value="ZF_FLZ"/>
    <property type="match status" value="1"/>
</dbReference>
<evidence type="ECO:0000256" key="4">
    <source>
        <dbReference type="SAM" id="MobiDB-lite"/>
    </source>
</evidence>
<organism evidence="6 7">
    <name type="scientific">Zingiber officinale</name>
    <name type="common">Ginger</name>
    <name type="synonym">Amomum zingiber</name>
    <dbReference type="NCBI Taxonomy" id="94328"/>
    <lineage>
        <taxon>Eukaryota</taxon>
        <taxon>Viridiplantae</taxon>
        <taxon>Streptophyta</taxon>
        <taxon>Embryophyta</taxon>
        <taxon>Tracheophyta</taxon>
        <taxon>Spermatophyta</taxon>
        <taxon>Magnoliopsida</taxon>
        <taxon>Liliopsida</taxon>
        <taxon>Zingiberales</taxon>
        <taxon>Zingiberaceae</taxon>
        <taxon>Zingiber</taxon>
    </lineage>
</organism>